<evidence type="ECO:0000259" key="2">
    <source>
        <dbReference type="SMART" id="SM00742"/>
    </source>
</evidence>
<keyword evidence="1" id="KW-0175">Coiled coil</keyword>
<name>A0A3P7L9Y8_DIBLA</name>
<evidence type="ECO:0000256" key="1">
    <source>
        <dbReference type="SAM" id="Coils"/>
    </source>
</evidence>
<proteinExistence type="predicted"/>
<accession>A0A3P7L9Y8</accession>
<dbReference type="OrthoDB" id="63267at2759"/>
<dbReference type="SMART" id="SM00742">
    <property type="entry name" value="Hr1"/>
    <property type="match status" value="1"/>
</dbReference>
<organism evidence="3 4">
    <name type="scientific">Dibothriocephalus latus</name>
    <name type="common">Fish tapeworm</name>
    <name type="synonym">Diphyllobothrium latum</name>
    <dbReference type="NCBI Taxonomy" id="60516"/>
    <lineage>
        <taxon>Eukaryota</taxon>
        <taxon>Metazoa</taxon>
        <taxon>Spiralia</taxon>
        <taxon>Lophotrochozoa</taxon>
        <taxon>Platyhelminthes</taxon>
        <taxon>Cestoda</taxon>
        <taxon>Eucestoda</taxon>
        <taxon>Diphyllobothriidea</taxon>
        <taxon>Diphyllobothriidae</taxon>
        <taxon>Dibothriocephalus</taxon>
    </lineage>
</organism>
<dbReference type="Proteomes" id="UP000281553">
    <property type="component" value="Unassembled WGS sequence"/>
</dbReference>
<dbReference type="EMBL" id="UYRU01048829">
    <property type="protein sequence ID" value="VDN10290.1"/>
    <property type="molecule type" value="Genomic_DNA"/>
</dbReference>
<sequence length="499" mass="55868">MERDIFLKALADEYSVPESDVPSMIQSLKKVLGEKKLELQKLLKDKLQLSSNGGHDKKGKSSKPSAEVKRLNAQILDITEVIGEIETNLLILRHRFPEELLSSQKSPSELNKEAIQSIQNALDIEIKLRNGAEKLRTTYKDGPRIYMESAQKQVEVAEAKIGFLRNQLARLKHINESPDQVLSPLPHGYDGLSPTPFSSGTLSPTFTEPRQDATTWQQEVAELKYRLGIERAVYEGAGKVVNAFKGPQKATEKISRHKLYSSFRELKPGSEKKKKASDRVREYFQELYLLQLSLKSTLDSVPHMKDADEGLGFALADVINDPKIDFLLDHPDNPSTPTRENARQESISAIASPVATATCPDHLGTNSCIDVFRGSIAKTDHHLSSCLYYEGTLVVLFALVVNVPFTYSTKSKFEVRCHLKVDNNLIWQSSWRPPSPNCWDSATSFEVSQARELWIQVYWKRVYPISNTSTLGSNASRAEISKAADESLQAADWVLAAVQ</sequence>
<protein>
    <recommendedName>
        <fullName evidence="2">REM-1 domain-containing protein</fullName>
    </recommendedName>
</protein>
<dbReference type="AlphaFoldDB" id="A0A3P7L9Y8"/>
<gene>
    <name evidence="3" type="ORF">DILT_LOCUS6121</name>
</gene>
<feature type="domain" description="REM-1" evidence="2">
    <location>
        <begin position="113"/>
        <end position="178"/>
    </location>
</feature>
<reference evidence="3 4" key="1">
    <citation type="submission" date="2018-11" db="EMBL/GenBank/DDBJ databases">
        <authorList>
            <consortium name="Pathogen Informatics"/>
        </authorList>
    </citation>
    <scope>NUCLEOTIDE SEQUENCE [LARGE SCALE GENOMIC DNA]</scope>
</reference>
<evidence type="ECO:0000313" key="4">
    <source>
        <dbReference type="Proteomes" id="UP000281553"/>
    </source>
</evidence>
<dbReference type="InterPro" id="IPR011072">
    <property type="entry name" value="HR1_rho-bd"/>
</dbReference>
<feature type="coiled-coil region" evidence="1">
    <location>
        <begin position="147"/>
        <end position="174"/>
    </location>
</feature>
<dbReference type="InterPro" id="IPR036274">
    <property type="entry name" value="HR1_rpt_sf"/>
</dbReference>
<dbReference type="GO" id="GO:0007165">
    <property type="term" value="P:signal transduction"/>
    <property type="evidence" value="ECO:0007669"/>
    <property type="project" value="InterPro"/>
</dbReference>
<dbReference type="SUPFAM" id="SSF46585">
    <property type="entry name" value="HR1 repeat"/>
    <property type="match status" value="1"/>
</dbReference>
<keyword evidence="4" id="KW-1185">Reference proteome</keyword>
<evidence type="ECO:0000313" key="3">
    <source>
        <dbReference type="EMBL" id="VDN10290.1"/>
    </source>
</evidence>
<dbReference type="Gene3D" id="1.10.287.160">
    <property type="entry name" value="HR1 repeat"/>
    <property type="match status" value="1"/>
</dbReference>